<dbReference type="Proteomes" id="UP001304125">
    <property type="component" value="Chromosome"/>
</dbReference>
<gene>
    <name evidence="2" type="ORF">RN606_10485</name>
</gene>
<sequence length="135" mass="14431">MTDPVEPHDALLRASALDRARAEEASRARELLARFLADARAAGLTPSPLVARGYDGRGGYRTGVEGWYLKKDRSVAVGTDGEFYVLSVQGGLVARLRGATLSPSDPPLELGRGGRDGESIPLSVALSRVLERSDR</sequence>
<evidence type="ECO:0000313" key="3">
    <source>
        <dbReference type="Proteomes" id="UP001304125"/>
    </source>
</evidence>
<organism evidence="2 3">
    <name type="scientific">Demequina capsici</name>
    <dbReference type="NCBI Taxonomy" id="3075620"/>
    <lineage>
        <taxon>Bacteria</taxon>
        <taxon>Bacillati</taxon>
        <taxon>Actinomycetota</taxon>
        <taxon>Actinomycetes</taxon>
        <taxon>Micrococcales</taxon>
        <taxon>Demequinaceae</taxon>
        <taxon>Demequina</taxon>
    </lineage>
</organism>
<proteinExistence type="predicted"/>
<dbReference type="AlphaFoldDB" id="A0AA96F6S5"/>
<feature type="region of interest" description="Disordered" evidence="1">
    <location>
        <begin position="100"/>
        <end position="119"/>
    </location>
</feature>
<evidence type="ECO:0000256" key="1">
    <source>
        <dbReference type="SAM" id="MobiDB-lite"/>
    </source>
</evidence>
<protein>
    <submittedName>
        <fullName evidence="2">Uncharacterized protein</fullName>
    </submittedName>
</protein>
<dbReference type="RefSeq" id="WP_313496960.1">
    <property type="nucleotide sequence ID" value="NZ_CP134879.1"/>
</dbReference>
<evidence type="ECO:0000313" key="2">
    <source>
        <dbReference type="EMBL" id="WNM23785.1"/>
    </source>
</evidence>
<keyword evidence="3" id="KW-1185">Reference proteome</keyword>
<dbReference type="EMBL" id="CP134879">
    <property type="protein sequence ID" value="WNM23785.1"/>
    <property type="molecule type" value="Genomic_DNA"/>
</dbReference>
<name>A0AA96F6S5_9MICO</name>
<accession>A0AA96F6S5</accession>
<reference evidence="2 3" key="1">
    <citation type="submission" date="2023-09" db="EMBL/GenBank/DDBJ databases">
        <title>Demequina sp. a novel bacteria isolated from Capsicum annuum.</title>
        <authorList>
            <person name="Humaira Z."/>
            <person name="Lee J."/>
            <person name="Cho D."/>
        </authorList>
    </citation>
    <scope>NUCLEOTIDE SEQUENCE [LARGE SCALE GENOMIC DNA]</scope>
    <source>
        <strain evidence="2 3">OYTSA14</strain>
    </source>
</reference>